<dbReference type="InterPro" id="IPR036986">
    <property type="entry name" value="S4_RNA-bd_sf"/>
</dbReference>
<name>A0A9D1J4N4_9FIRM</name>
<protein>
    <submittedName>
        <fullName evidence="2">RNA-binding S4 domain-containing protein</fullName>
    </submittedName>
</protein>
<dbReference type="PROSITE" id="PS50889">
    <property type="entry name" value="S4"/>
    <property type="match status" value="1"/>
</dbReference>
<accession>A0A9D1J4N4</accession>
<reference evidence="2" key="2">
    <citation type="journal article" date="2021" name="PeerJ">
        <title>Extensive microbial diversity within the chicken gut microbiome revealed by metagenomics and culture.</title>
        <authorList>
            <person name="Gilroy R."/>
            <person name="Ravi A."/>
            <person name="Getino M."/>
            <person name="Pursley I."/>
            <person name="Horton D.L."/>
            <person name="Alikhan N.F."/>
            <person name="Baker D."/>
            <person name="Gharbi K."/>
            <person name="Hall N."/>
            <person name="Watson M."/>
            <person name="Adriaenssens E.M."/>
            <person name="Foster-Nyarko E."/>
            <person name="Jarju S."/>
            <person name="Secka A."/>
            <person name="Antonio M."/>
            <person name="Oren A."/>
            <person name="Chaudhuri R.R."/>
            <person name="La Ragione R."/>
            <person name="Hildebrand F."/>
            <person name="Pallen M.J."/>
        </authorList>
    </citation>
    <scope>NUCLEOTIDE SEQUENCE</scope>
    <source>
        <strain evidence="2">CHK189-12415</strain>
    </source>
</reference>
<evidence type="ECO:0000313" key="2">
    <source>
        <dbReference type="EMBL" id="HIR60595.1"/>
    </source>
</evidence>
<keyword evidence="1" id="KW-0694">RNA-binding</keyword>
<dbReference type="Proteomes" id="UP000824241">
    <property type="component" value="Unassembled WGS sequence"/>
</dbReference>
<evidence type="ECO:0000256" key="1">
    <source>
        <dbReference type="PROSITE-ProRule" id="PRU00182"/>
    </source>
</evidence>
<dbReference type="SUPFAM" id="SSF55174">
    <property type="entry name" value="Alpha-L RNA-binding motif"/>
    <property type="match status" value="1"/>
</dbReference>
<dbReference type="EMBL" id="DVHA01000109">
    <property type="protein sequence ID" value="HIR60595.1"/>
    <property type="molecule type" value="Genomic_DNA"/>
</dbReference>
<dbReference type="AlphaFoldDB" id="A0A9D1J4N4"/>
<organism evidence="2 3">
    <name type="scientific">Candidatus Faecivivens stercoravium</name>
    <dbReference type="NCBI Taxonomy" id="2840803"/>
    <lineage>
        <taxon>Bacteria</taxon>
        <taxon>Bacillati</taxon>
        <taxon>Bacillota</taxon>
        <taxon>Clostridia</taxon>
        <taxon>Eubacteriales</taxon>
        <taxon>Oscillospiraceae</taxon>
        <taxon>Oscillospiraceae incertae sedis</taxon>
        <taxon>Candidatus Faecivivens</taxon>
    </lineage>
</organism>
<reference evidence="2" key="1">
    <citation type="submission" date="2020-10" db="EMBL/GenBank/DDBJ databases">
        <authorList>
            <person name="Gilroy R."/>
        </authorList>
    </citation>
    <scope>NUCLEOTIDE SEQUENCE</scope>
    <source>
        <strain evidence="2">CHK189-12415</strain>
    </source>
</reference>
<sequence>MTVKYVKLKTLWIRLDQLLKYAGVAESGGQAKDMILGEEVKLNGELCLARGKKIFPGDIVTLDGVEIVVKG</sequence>
<dbReference type="CDD" id="cd00165">
    <property type="entry name" value="S4"/>
    <property type="match status" value="1"/>
</dbReference>
<dbReference type="GO" id="GO:0003723">
    <property type="term" value="F:RNA binding"/>
    <property type="evidence" value="ECO:0007669"/>
    <property type="project" value="UniProtKB-KW"/>
</dbReference>
<gene>
    <name evidence="2" type="ORF">IAB37_03360</name>
</gene>
<evidence type="ECO:0000313" key="3">
    <source>
        <dbReference type="Proteomes" id="UP000824241"/>
    </source>
</evidence>
<proteinExistence type="predicted"/>
<dbReference type="Gene3D" id="3.10.290.10">
    <property type="entry name" value="RNA-binding S4 domain"/>
    <property type="match status" value="1"/>
</dbReference>
<comment type="caution">
    <text evidence="2">The sequence shown here is derived from an EMBL/GenBank/DDBJ whole genome shotgun (WGS) entry which is preliminary data.</text>
</comment>
<dbReference type="Pfam" id="PF13275">
    <property type="entry name" value="S4_2"/>
    <property type="match status" value="1"/>
</dbReference>